<evidence type="ECO:0000313" key="2">
    <source>
        <dbReference type="EMBL" id="MBL4932990.1"/>
    </source>
</evidence>
<accession>A0A937FFE4</accession>
<feature type="chain" id="PRO_5037805077" evidence="1">
    <location>
        <begin position="25"/>
        <end position="516"/>
    </location>
</feature>
<dbReference type="PANTHER" id="PTHR30032">
    <property type="entry name" value="N-ACETYLMURAMOYL-L-ALANINE AMIDASE-RELATED"/>
    <property type="match status" value="1"/>
</dbReference>
<protein>
    <submittedName>
        <fullName evidence="2">Cell wall-binding repeat-containing protein</fullName>
    </submittedName>
</protein>
<dbReference type="InterPro" id="IPR024078">
    <property type="entry name" value="LmbE-like_dom_sf"/>
</dbReference>
<name>A0A937FFE4_9CLOT</name>
<dbReference type="PANTHER" id="PTHR30032:SF8">
    <property type="entry name" value="GERMINATION-SPECIFIC N-ACETYLMURAMOYL-L-ALANINE AMIDASE"/>
    <property type="match status" value="1"/>
</dbReference>
<dbReference type="Proteomes" id="UP000623681">
    <property type="component" value="Unassembled WGS sequence"/>
</dbReference>
<dbReference type="Pfam" id="PF04122">
    <property type="entry name" value="CW_binding_2"/>
    <property type="match status" value="3"/>
</dbReference>
<dbReference type="EMBL" id="JAESWA010000023">
    <property type="protein sequence ID" value="MBL4932990.1"/>
    <property type="molecule type" value="Genomic_DNA"/>
</dbReference>
<comment type="caution">
    <text evidence="2">The sequence shown here is derived from an EMBL/GenBank/DDBJ whole genome shotgun (WGS) entry which is preliminary data.</text>
</comment>
<reference evidence="2" key="1">
    <citation type="submission" date="2021-01" db="EMBL/GenBank/DDBJ databases">
        <title>Genome public.</title>
        <authorList>
            <person name="Liu C."/>
            <person name="Sun Q."/>
        </authorList>
    </citation>
    <scope>NUCLEOTIDE SEQUENCE</scope>
    <source>
        <strain evidence="2">YIM B02565</strain>
    </source>
</reference>
<dbReference type="SUPFAM" id="SSF102588">
    <property type="entry name" value="LmbE-like"/>
    <property type="match status" value="1"/>
</dbReference>
<evidence type="ECO:0000256" key="1">
    <source>
        <dbReference type="SAM" id="SignalP"/>
    </source>
</evidence>
<dbReference type="RefSeq" id="WP_202768367.1">
    <property type="nucleotide sequence ID" value="NZ_JAESWA010000023.1"/>
</dbReference>
<dbReference type="InterPro" id="IPR007253">
    <property type="entry name" value="Cell_wall-bd_2"/>
</dbReference>
<sequence length="516" mass="57248">MKKKMIFSIILFSSILIQMKTVHAVEVDSIKGKDRYETACMIAQKMNYTQAILVNGYSIVDGLSASGLSGTMDSPILLTEKDSIPEKTLNALNGVNKVYLVGGDGVISKNVERILNIKGIATERLGGADRYSTSIAVANKIESTKGVQQIFYVNGDIGQADAMSISPVAAKSKNPVILTNGISTAYRRNVDSYTIGGTGVLGAWFDTFTTRLGGKSRFETNKEVIDYFFQNKQHVYLSKSEELIDALTSSVMKEPVVLIDDYSDKTVMAGARSATSLGDISSIAISQAKGYIYQEKVVFYSQHQDDETLFAGSAIVDAIESVGRENVYLVVVSDGDESGVFNGDRYKKLTVTEKATLRNNELKAADEQLGLDINNIIFLNEPESNCNYDDLSKKALEFESKFTNVTHVAHTYKFDIHPQHLKCGQTIYNLYKEGKIKDCKFFARSEKANEINRNNLIVNIAYTNEQKDKILNASKEYKLDRKDMIREGIGYKSVPSLFDALEKDKYVTSYLHEPGI</sequence>
<evidence type="ECO:0000313" key="3">
    <source>
        <dbReference type="Proteomes" id="UP000623681"/>
    </source>
</evidence>
<organism evidence="2 3">
    <name type="scientific">Clostridium paridis</name>
    <dbReference type="NCBI Taxonomy" id="2803863"/>
    <lineage>
        <taxon>Bacteria</taxon>
        <taxon>Bacillati</taxon>
        <taxon>Bacillota</taxon>
        <taxon>Clostridia</taxon>
        <taxon>Eubacteriales</taxon>
        <taxon>Clostridiaceae</taxon>
        <taxon>Clostridium</taxon>
    </lineage>
</organism>
<dbReference type="InterPro" id="IPR003737">
    <property type="entry name" value="GlcNAc_PI_deacetylase-related"/>
</dbReference>
<proteinExistence type="predicted"/>
<feature type="signal peptide" evidence="1">
    <location>
        <begin position="1"/>
        <end position="24"/>
    </location>
</feature>
<dbReference type="Gene3D" id="3.40.50.10320">
    <property type="entry name" value="LmbE-like"/>
    <property type="match status" value="1"/>
</dbReference>
<keyword evidence="3" id="KW-1185">Reference proteome</keyword>
<keyword evidence="1" id="KW-0732">Signal</keyword>
<gene>
    <name evidence="2" type="ORF">JK634_14340</name>
</gene>
<dbReference type="AlphaFoldDB" id="A0A937FFE4"/>
<dbReference type="Gene3D" id="3.40.50.12090">
    <property type="match status" value="2"/>
</dbReference>
<dbReference type="InterPro" id="IPR051922">
    <property type="entry name" value="Bact_Sporulation_Assoc"/>
</dbReference>
<dbReference type="Pfam" id="PF02585">
    <property type="entry name" value="PIG-L"/>
    <property type="match status" value="1"/>
</dbReference>